<dbReference type="STRING" id="362418.IW19_12475"/>
<dbReference type="eggNOG" id="ENOG50335D4">
    <property type="taxonomic scope" value="Bacteria"/>
</dbReference>
<feature type="signal peptide" evidence="1">
    <location>
        <begin position="1"/>
        <end position="23"/>
    </location>
</feature>
<dbReference type="Proteomes" id="UP000028715">
    <property type="component" value="Unassembled WGS sequence"/>
</dbReference>
<organism evidence="2 3">
    <name type="scientific">Flavobacterium reichenbachii</name>
    <dbReference type="NCBI Taxonomy" id="362418"/>
    <lineage>
        <taxon>Bacteria</taxon>
        <taxon>Pseudomonadati</taxon>
        <taxon>Bacteroidota</taxon>
        <taxon>Flavobacteriia</taxon>
        <taxon>Flavobacteriales</taxon>
        <taxon>Flavobacteriaceae</taxon>
        <taxon>Flavobacterium</taxon>
    </lineage>
</organism>
<name>A0A085ZPD0_9FLAO</name>
<comment type="caution">
    <text evidence="2">The sequence shown here is derived from an EMBL/GenBank/DDBJ whole genome shotgun (WGS) entry which is preliminary data.</text>
</comment>
<accession>A0A085ZPD0</accession>
<keyword evidence="3" id="KW-1185">Reference proteome</keyword>
<dbReference type="AlphaFoldDB" id="A0A085ZPD0"/>
<evidence type="ECO:0000313" key="2">
    <source>
        <dbReference type="EMBL" id="KFF06294.1"/>
    </source>
</evidence>
<evidence type="ECO:0000256" key="1">
    <source>
        <dbReference type="SAM" id="SignalP"/>
    </source>
</evidence>
<reference evidence="2 3" key="1">
    <citation type="submission" date="2014-07" db="EMBL/GenBank/DDBJ databases">
        <title>Genome of Flavobacterium reichenbachii LMG 25512.</title>
        <authorList>
            <person name="Stropko S.J."/>
            <person name="Pipes S.E."/>
            <person name="Newman J.D."/>
        </authorList>
    </citation>
    <scope>NUCLEOTIDE SEQUENCE [LARGE SCALE GENOMIC DNA]</scope>
    <source>
        <strain evidence="2 3">LMG 25512</strain>
    </source>
</reference>
<feature type="chain" id="PRO_5001801593" description="Lipoprotein" evidence="1">
    <location>
        <begin position="24"/>
        <end position="263"/>
    </location>
</feature>
<dbReference type="OrthoDB" id="680081at2"/>
<sequence>MTLKLKILSIAAILLLLFSCGKSNEKKKDAVIEKDSIPKVLADALEIASQNSGKNKFQNKYKTSDNVEVELNLDNHFTKNAAYLIIHRSDEGGILIDIYLKEGNKFKKILSHDESPITYQNDTIRDINGDGLKDFVVNWYGANGMNLKAYSTVYLLKQDKKTFSKRFDFINPTFSPEEKIIRGVCYGQSGETDLYKEKWNGETTENVEFVSYEKNKNGKKTGKITITKENSNDGKKVIKRLNSVPEEYTKIYGYDWFTGKGYQ</sequence>
<dbReference type="EMBL" id="JPRL01000001">
    <property type="protein sequence ID" value="KFF06294.1"/>
    <property type="molecule type" value="Genomic_DNA"/>
</dbReference>
<evidence type="ECO:0000313" key="3">
    <source>
        <dbReference type="Proteomes" id="UP000028715"/>
    </source>
</evidence>
<gene>
    <name evidence="2" type="ORF">IW19_12475</name>
</gene>
<dbReference type="RefSeq" id="WP_035684505.1">
    <property type="nucleotide sequence ID" value="NZ_JPRL01000001.1"/>
</dbReference>
<proteinExistence type="predicted"/>
<protein>
    <recommendedName>
        <fullName evidence="4">Lipoprotein</fullName>
    </recommendedName>
</protein>
<dbReference type="PROSITE" id="PS51257">
    <property type="entry name" value="PROKAR_LIPOPROTEIN"/>
    <property type="match status" value="1"/>
</dbReference>
<evidence type="ECO:0008006" key="4">
    <source>
        <dbReference type="Google" id="ProtNLM"/>
    </source>
</evidence>
<keyword evidence="1" id="KW-0732">Signal</keyword>